<feature type="transmembrane region" description="Helical" evidence="6">
    <location>
        <begin position="31"/>
        <end position="50"/>
    </location>
</feature>
<feature type="transmembrane region" description="Helical" evidence="6">
    <location>
        <begin position="103"/>
        <end position="124"/>
    </location>
</feature>
<dbReference type="Proteomes" id="UP000487117">
    <property type="component" value="Unassembled WGS sequence"/>
</dbReference>
<dbReference type="GO" id="GO:0009403">
    <property type="term" value="P:toxin biosynthetic process"/>
    <property type="evidence" value="ECO:0007669"/>
    <property type="project" value="InterPro"/>
</dbReference>
<dbReference type="PANTHER" id="PTHR36926">
    <property type="entry name" value="COLICIN V PRODUCTION PROTEIN"/>
    <property type="match status" value="1"/>
</dbReference>
<evidence type="ECO:0000313" key="7">
    <source>
        <dbReference type="EMBL" id="KAF1013813.1"/>
    </source>
</evidence>
<evidence type="ECO:0000256" key="3">
    <source>
        <dbReference type="ARBA" id="ARBA00022989"/>
    </source>
</evidence>
<evidence type="ECO:0000256" key="6">
    <source>
        <dbReference type="SAM" id="Phobius"/>
    </source>
</evidence>
<evidence type="ECO:0000313" key="8">
    <source>
        <dbReference type="Proteomes" id="UP000487117"/>
    </source>
</evidence>
<accession>A0A7V8JKR2</accession>
<gene>
    <name evidence="7" type="primary">cvpA</name>
    <name evidence="7" type="ORF">GAK31_02830</name>
</gene>
<comment type="caution">
    <text evidence="7">The sequence shown here is derived from an EMBL/GenBank/DDBJ whole genome shotgun (WGS) entry which is preliminary data.</text>
</comment>
<dbReference type="InterPro" id="IPR003825">
    <property type="entry name" value="Colicin-V_CvpA"/>
</dbReference>
<feature type="transmembrane region" description="Helical" evidence="6">
    <location>
        <begin position="62"/>
        <end position="83"/>
    </location>
</feature>
<dbReference type="EMBL" id="WNDS01000004">
    <property type="protein sequence ID" value="KAF1013813.1"/>
    <property type="molecule type" value="Genomic_DNA"/>
</dbReference>
<feature type="region of interest" description="Disordered" evidence="5">
    <location>
        <begin position="208"/>
        <end position="251"/>
    </location>
</feature>
<evidence type="ECO:0000256" key="4">
    <source>
        <dbReference type="ARBA" id="ARBA00023136"/>
    </source>
</evidence>
<dbReference type="GO" id="GO:0016020">
    <property type="term" value="C:membrane"/>
    <property type="evidence" value="ECO:0007669"/>
    <property type="project" value="UniProtKB-SubCell"/>
</dbReference>
<keyword evidence="4 6" id="KW-0472">Membrane</keyword>
<dbReference type="InterPro" id="IPR052719">
    <property type="entry name" value="CvpA-like"/>
</dbReference>
<comment type="subcellular location">
    <subcellularLocation>
        <location evidence="1">Membrane</location>
        <topology evidence="1">Multi-pass membrane protein</topology>
    </subcellularLocation>
</comment>
<name>A0A7V8JKR2_STEMA</name>
<reference evidence="8" key="1">
    <citation type="journal article" date="2020" name="MBio">
        <title>Horizontal gene transfer to a defensive symbiont with a reduced genome amongst a multipartite beetle microbiome.</title>
        <authorList>
            <person name="Waterworth S.C."/>
            <person name="Florez L.V."/>
            <person name="Rees E.R."/>
            <person name="Hertweck C."/>
            <person name="Kaltenpoth M."/>
            <person name="Kwan J.C."/>
        </authorList>
    </citation>
    <scope>NUCLEOTIDE SEQUENCE [LARGE SCALE GENOMIC DNA]</scope>
</reference>
<protein>
    <submittedName>
        <fullName evidence="7">Colicin V production protein</fullName>
    </submittedName>
</protein>
<keyword evidence="2 6" id="KW-0812">Transmembrane</keyword>
<evidence type="ECO:0000256" key="1">
    <source>
        <dbReference type="ARBA" id="ARBA00004141"/>
    </source>
</evidence>
<evidence type="ECO:0000256" key="2">
    <source>
        <dbReference type="ARBA" id="ARBA00022692"/>
    </source>
</evidence>
<organism evidence="7 8">
    <name type="scientific">Stenotrophomonas maltophilia</name>
    <name type="common">Pseudomonas maltophilia</name>
    <name type="synonym">Xanthomonas maltophilia</name>
    <dbReference type="NCBI Taxonomy" id="40324"/>
    <lineage>
        <taxon>Bacteria</taxon>
        <taxon>Pseudomonadati</taxon>
        <taxon>Pseudomonadota</taxon>
        <taxon>Gammaproteobacteria</taxon>
        <taxon>Lysobacterales</taxon>
        <taxon>Lysobacteraceae</taxon>
        <taxon>Stenotrophomonas</taxon>
        <taxon>Stenotrophomonas maltophilia group</taxon>
    </lineage>
</organism>
<keyword evidence="3 6" id="KW-1133">Transmembrane helix</keyword>
<dbReference type="Pfam" id="PF02674">
    <property type="entry name" value="Colicin_V"/>
    <property type="match status" value="1"/>
</dbReference>
<proteinExistence type="predicted"/>
<sequence length="251" mass="25577">MIDLVLGVLIGASVLFGLVRGFIGTVVGLLAWLLAGWAAFTFGNQAAHALASPALPGSGHYLAGYLGVFVVTMIAVGMAGLLLKAAVKLSLLGGVDRMLGGALGLVRGVFIACIVLLLAGFTALPGEPAWQQSQLRPALQPAVGWMQAQLPQLDELLPDALPLDGLLPQVLPLPLQESAPSATQVLGKPAATGDNGVLTTVVAGSRWLQSAEQEPGAASPLPRNIEPAPERPAPPAPSRGGTPGQARPPSL</sequence>
<dbReference type="PANTHER" id="PTHR36926:SF1">
    <property type="entry name" value="COLICIN V PRODUCTION PROTEIN"/>
    <property type="match status" value="1"/>
</dbReference>
<dbReference type="AlphaFoldDB" id="A0A7V8JKR2"/>
<evidence type="ECO:0000256" key="5">
    <source>
        <dbReference type="SAM" id="MobiDB-lite"/>
    </source>
</evidence>